<dbReference type="EMBL" id="QXGK01000002">
    <property type="protein sequence ID" value="RSX58498.1"/>
    <property type="molecule type" value="Genomic_DNA"/>
</dbReference>
<name>A0A430FWD6_9BIFI</name>
<gene>
    <name evidence="1" type="ORF">D2E24_0377</name>
</gene>
<dbReference type="Proteomes" id="UP000287470">
    <property type="component" value="Unassembled WGS sequence"/>
</dbReference>
<proteinExistence type="predicted"/>
<dbReference type="AlphaFoldDB" id="A0A430FWD6"/>
<keyword evidence="2" id="KW-1185">Reference proteome</keyword>
<evidence type="ECO:0000313" key="1">
    <source>
        <dbReference type="EMBL" id="RSX58498.1"/>
    </source>
</evidence>
<organism evidence="1 2">
    <name type="scientific">Bifidobacterium samirii</name>
    <dbReference type="NCBI Taxonomy" id="2306974"/>
    <lineage>
        <taxon>Bacteria</taxon>
        <taxon>Bacillati</taxon>
        <taxon>Actinomycetota</taxon>
        <taxon>Actinomycetes</taxon>
        <taxon>Bifidobacteriales</taxon>
        <taxon>Bifidobacteriaceae</taxon>
        <taxon>Bifidobacterium</taxon>
    </lineage>
</organism>
<evidence type="ECO:0000313" key="2">
    <source>
        <dbReference type="Proteomes" id="UP000287470"/>
    </source>
</evidence>
<reference evidence="1 2" key="1">
    <citation type="submission" date="2018-09" db="EMBL/GenBank/DDBJ databases">
        <title>Characterization of the phylogenetic diversity of five novel species belonging to the genus Bifidobacterium.</title>
        <authorList>
            <person name="Lugli G.A."/>
            <person name="Duranti S."/>
            <person name="Milani C."/>
        </authorList>
    </citation>
    <scope>NUCLEOTIDE SEQUENCE [LARGE SCALE GENOMIC DNA]</scope>
    <source>
        <strain evidence="1 2">2033B</strain>
    </source>
</reference>
<sequence>MDSPRAGCRVFSRVRGENGALHASFGDLRGRDGRRFGSRWPLLSRKPLESGLRIGGILPLSSRKEACKVLIFPLGSEIHADSAGDGRLPGRISTWPRLRTAGAGGIPHTEGRFSTSHGAIRQTEGTRTLRNRHMRRNIWPRSKGHGRCRESAPALSLPYSISQMPESALSVPYTTSRLRYRMPEPRRLPDTRRARHEGGLYAYPEPVRRTGAAVACGRADAVTRSDM</sequence>
<accession>A0A430FWD6</accession>
<comment type="caution">
    <text evidence="1">The sequence shown here is derived from an EMBL/GenBank/DDBJ whole genome shotgun (WGS) entry which is preliminary data.</text>
</comment>
<protein>
    <submittedName>
        <fullName evidence="1">Uncharacterized protein</fullName>
    </submittedName>
</protein>